<feature type="region of interest" description="Disordered" evidence="1">
    <location>
        <begin position="21"/>
        <end position="43"/>
    </location>
</feature>
<keyword evidence="2" id="KW-0732">Signal</keyword>
<feature type="compositionally biased region" description="Low complexity" evidence="1">
    <location>
        <begin position="30"/>
        <end position="42"/>
    </location>
</feature>
<dbReference type="PROSITE" id="PS51257">
    <property type="entry name" value="PROKAR_LIPOPROTEIN"/>
    <property type="match status" value="1"/>
</dbReference>
<feature type="signal peptide" evidence="2">
    <location>
        <begin position="1"/>
        <end position="20"/>
    </location>
</feature>
<dbReference type="Gene3D" id="2.60.120.380">
    <property type="match status" value="2"/>
</dbReference>
<comment type="caution">
    <text evidence="4">The sequence shown here is derived from an EMBL/GenBank/DDBJ whole genome shotgun (WGS) entry which is preliminary data.</text>
</comment>
<feature type="domain" description="Peptidase C-terminal archaeal/bacterial" evidence="3">
    <location>
        <begin position="436"/>
        <end position="506"/>
    </location>
</feature>
<keyword evidence="5" id="KW-1185">Reference proteome</keyword>
<dbReference type="Pfam" id="PF04151">
    <property type="entry name" value="PPC"/>
    <property type="match status" value="1"/>
</dbReference>
<feature type="chain" id="PRO_5045896269" description="Peptidase C-terminal archaeal/bacterial domain-containing protein" evidence="2">
    <location>
        <begin position="21"/>
        <end position="760"/>
    </location>
</feature>
<dbReference type="InterPro" id="IPR007280">
    <property type="entry name" value="Peptidase_C_arc/bac"/>
</dbReference>
<gene>
    <name evidence="4" type="ORF">FQP85_00090</name>
</gene>
<reference evidence="4 5" key="1">
    <citation type="submission" date="2019-07" db="EMBL/GenBank/DDBJ databases">
        <title>Diversity of Bacteria from Kongsfjorden, Arctic.</title>
        <authorList>
            <person name="Yu Y."/>
        </authorList>
    </citation>
    <scope>NUCLEOTIDE SEQUENCE [LARGE SCALE GENOMIC DNA]</scope>
    <source>
        <strain evidence="4 5">SM1927</strain>
    </source>
</reference>
<evidence type="ECO:0000313" key="5">
    <source>
        <dbReference type="Proteomes" id="UP000317938"/>
    </source>
</evidence>
<dbReference type="Gene3D" id="1.10.390.20">
    <property type="match status" value="1"/>
</dbReference>
<dbReference type="InterPro" id="IPR002169">
    <property type="entry name" value="Peptidase_M9A/M9B"/>
</dbReference>
<name>A0ABY3FJL6_9GAMM</name>
<organism evidence="4 5">
    <name type="scientific">Pseudoalteromonas neustonica</name>
    <dbReference type="NCBI Taxonomy" id="1840331"/>
    <lineage>
        <taxon>Bacteria</taxon>
        <taxon>Pseudomonadati</taxon>
        <taxon>Pseudomonadota</taxon>
        <taxon>Gammaproteobacteria</taxon>
        <taxon>Alteromonadales</taxon>
        <taxon>Pseudoalteromonadaceae</taxon>
        <taxon>Pseudoalteromonas</taxon>
    </lineage>
</organism>
<evidence type="ECO:0000313" key="4">
    <source>
        <dbReference type="EMBL" id="TVU86372.1"/>
    </source>
</evidence>
<dbReference type="Pfam" id="PF01752">
    <property type="entry name" value="Peptidase_M9"/>
    <property type="match status" value="1"/>
</dbReference>
<accession>A0ABY3FJL6</accession>
<dbReference type="Gene3D" id="3.40.30.160">
    <property type="entry name" value="Collagenase ColT, N-terminal domain"/>
    <property type="match status" value="1"/>
</dbReference>
<protein>
    <recommendedName>
        <fullName evidence="3">Peptidase C-terminal archaeal/bacterial domain-containing protein</fullName>
    </recommendedName>
</protein>
<dbReference type="EMBL" id="VNFF01000001">
    <property type="protein sequence ID" value="TVU86372.1"/>
    <property type="molecule type" value="Genomic_DNA"/>
</dbReference>
<sequence length="760" mass="83096">MFFKKLTLTSAILCALSGCGGSDDSTNSLPETTPPVTTTPAEPEVDYTSALEPALALDVVKTNINTVGGEGQSFYVDLTQESETLVVSLFAGVENKELGDPDLYVKYESEASAGAEGFFDCVSYKGSNNNETCIIDKPKAGRYHIYMDAYEGGDAVNASMFATTGLFSANMMCEEPVRIRAQSMSNAELEEACTVITQTKRLFDETLHSGLTPEFQQAVPDDLNEITNIHIFSSLSNHAAWAEHLVNTNNTSGIYFETSPTQWWHSSDIWTFDALEWTEGRSVIRSLAHEYVHALDGRYNKEGAYKSSVNWWTEGLAEYLGTFNELYYTRVSTAHDGEAASLADIFAGNADAYSWGQLAVAFLIENHPELVYQMLVHMRAGEWEDFELLLDNIATDNQAEFTTWLSTTLVDQYKESVEVLTLGDYKQINGRGGWLFSVDVPAGLPSITFATQGGSASVDLWVKKGAALHPALDTEFTCTSITEGTNTENCTISMPESGKYYIAVASDFVGADVVDLYFSACAGDDCTVATPEQQALVTVTEPYLPHWPEKGTLGTCSLGETYYNSSKPALDLSITNPTEKLVKVYWLNRNTGDKGGNPYVTLGQDESYVSDDWNIGHRIMLTDGADNCLGVALLNDENNTFNVTEEMVVDALDEAPPAEIPEATAVMQSCDLAVPYERISNNAPNLQVVNTMSGSVKLYWINNTTGEPALSNAYATLAEGEVYTETFWSAGDRMMVTDENNSCIGVLDLNDTDNVFVLGN</sequence>
<proteinExistence type="predicted"/>
<evidence type="ECO:0000259" key="3">
    <source>
        <dbReference type="Pfam" id="PF04151"/>
    </source>
</evidence>
<evidence type="ECO:0000256" key="2">
    <source>
        <dbReference type="SAM" id="SignalP"/>
    </source>
</evidence>
<dbReference type="RefSeq" id="WP_145233029.1">
    <property type="nucleotide sequence ID" value="NZ_VNFF01000001.1"/>
</dbReference>
<dbReference type="Proteomes" id="UP000317938">
    <property type="component" value="Unassembled WGS sequence"/>
</dbReference>
<evidence type="ECO:0000256" key="1">
    <source>
        <dbReference type="SAM" id="MobiDB-lite"/>
    </source>
</evidence>